<protein>
    <submittedName>
        <fullName evidence="2">Uncharacterized protein</fullName>
    </submittedName>
</protein>
<keyword evidence="1" id="KW-1133">Transmembrane helix</keyword>
<dbReference type="Proteomes" id="UP000190341">
    <property type="component" value="Unassembled WGS sequence"/>
</dbReference>
<name>A0A1T5IJH7_9GAMM</name>
<dbReference type="STRING" id="428993.SAMN06296058_0010"/>
<evidence type="ECO:0000313" key="2">
    <source>
        <dbReference type="EMBL" id="SKC39321.1"/>
    </source>
</evidence>
<dbReference type="OrthoDB" id="6058946at2"/>
<gene>
    <name evidence="2" type="ORF">SAMN06296058_0010</name>
</gene>
<keyword evidence="1" id="KW-0812">Transmembrane</keyword>
<evidence type="ECO:0000313" key="3">
    <source>
        <dbReference type="Proteomes" id="UP000190341"/>
    </source>
</evidence>
<feature type="transmembrane region" description="Helical" evidence="1">
    <location>
        <begin position="38"/>
        <end position="59"/>
    </location>
</feature>
<reference evidence="2 3" key="1">
    <citation type="submission" date="2017-02" db="EMBL/GenBank/DDBJ databases">
        <authorList>
            <person name="Peterson S.W."/>
        </authorList>
    </citation>
    <scope>NUCLEOTIDE SEQUENCE [LARGE SCALE GENOMIC DNA]</scope>
    <source>
        <strain evidence="2 3">P15</strain>
    </source>
</reference>
<keyword evidence="3" id="KW-1185">Reference proteome</keyword>
<accession>A0A1T5IJH7</accession>
<evidence type="ECO:0000256" key="1">
    <source>
        <dbReference type="SAM" id="Phobius"/>
    </source>
</evidence>
<dbReference type="AlphaFoldDB" id="A0A1T5IJH7"/>
<organism evidence="2 3">
    <name type="scientific">Pseudoxanthomonas indica</name>
    <dbReference type="NCBI Taxonomy" id="428993"/>
    <lineage>
        <taxon>Bacteria</taxon>
        <taxon>Pseudomonadati</taxon>
        <taxon>Pseudomonadota</taxon>
        <taxon>Gammaproteobacteria</taxon>
        <taxon>Lysobacterales</taxon>
        <taxon>Lysobacteraceae</taxon>
        <taxon>Pseudoxanthomonas</taxon>
    </lineage>
</organism>
<keyword evidence="1" id="KW-0472">Membrane</keyword>
<dbReference type="EMBL" id="FUZV01000001">
    <property type="protein sequence ID" value="SKC39321.1"/>
    <property type="molecule type" value="Genomic_DNA"/>
</dbReference>
<dbReference type="RefSeq" id="WP_079722468.1">
    <property type="nucleotide sequence ID" value="NZ_BMCL01000003.1"/>
</dbReference>
<sequence>MPKVLTCVDFDSSTQTCLAQAWVEQSTWVNVLPTVEQANVVGIAFFASLFSVVAAKRLLKPQRNL</sequence>
<proteinExistence type="predicted"/>